<evidence type="ECO:0000313" key="17">
    <source>
        <dbReference type="Proteomes" id="UP001286313"/>
    </source>
</evidence>
<evidence type="ECO:0000256" key="7">
    <source>
        <dbReference type="ARBA" id="ARBA00022763"/>
    </source>
</evidence>
<comment type="catalytic activity">
    <reaction evidence="1 13">
        <text>Hydrolyzes free adenine bases from 7,8-dihydro-8-oxoguanine:adenine mismatched double-stranded DNA, leaving an apurinic site.</text>
        <dbReference type="EC" id="3.2.2.31"/>
    </reaction>
</comment>
<dbReference type="Proteomes" id="UP001286313">
    <property type="component" value="Unassembled WGS sequence"/>
</dbReference>
<evidence type="ECO:0000256" key="10">
    <source>
        <dbReference type="ARBA" id="ARBA00023014"/>
    </source>
</evidence>
<evidence type="ECO:0000256" key="12">
    <source>
        <dbReference type="ARBA" id="ARBA00023295"/>
    </source>
</evidence>
<dbReference type="PANTHER" id="PTHR42944">
    <property type="entry name" value="ADENINE DNA GLYCOSYLASE"/>
    <property type="match status" value="1"/>
</dbReference>
<dbReference type="SUPFAM" id="SSF55811">
    <property type="entry name" value="Nudix"/>
    <property type="match status" value="1"/>
</dbReference>
<dbReference type="SMART" id="SM00525">
    <property type="entry name" value="FES"/>
    <property type="match status" value="1"/>
</dbReference>
<dbReference type="CDD" id="cd00056">
    <property type="entry name" value="ENDO3c"/>
    <property type="match status" value="1"/>
</dbReference>
<dbReference type="GO" id="GO:0006298">
    <property type="term" value="P:mismatch repair"/>
    <property type="evidence" value="ECO:0007669"/>
    <property type="project" value="TreeGrafter"/>
</dbReference>
<evidence type="ECO:0000256" key="5">
    <source>
        <dbReference type="ARBA" id="ARBA00022485"/>
    </source>
</evidence>
<evidence type="ECO:0000256" key="6">
    <source>
        <dbReference type="ARBA" id="ARBA00022723"/>
    </source>
</evidence>
<dbReference type="SUPFAM" id="SSF48150">
    <property type="entry name" value="DNA-glycosylase"/>
    <property type="match status" value="1"/>
</dbReference>
<evidence type="ECO:0000256" key="13">
    <source>
        <dbReference type="RuleBase" id="RU365096"/>
    </source>
</evidence>
<dbReference type="Pfam" id="PF00730">
    <property type="entry name" value="HhH-GPD"/>
    <property type="match status" value="1"/>
</dbReference>
<evidence type="ECO:0000256" key="2">
    <source>
        <dbReference type="ARBA" id="ARBA00008343"/>
    </source>
</evidence>
<dbReference type="Gene3D" id="1.10.340.30">
    <property type="entry name" value="Hypothetical protein, domain 2"/>
    <property type="match status" value="1"/>
</dbReference>
<dbReference type="InterPro" id="IPR015797">
    <property type="entry name" value="NUDIX_hydrolase-like_dom_sf"/>
</dbReference>
<dbReference type="InterPro" id="IPR044298">
    <property type="entry name" value="MIG/MutY"/>
</dbReference>
<accession>A0AAE1G134</accession>
<feature type="region of interest" description="Disordered" evidence="14">
    <location>
        <begin position="435"/>
        <end position="463"/>
    </location>
</feature>
<dbReference type="GO" id="GO:0051539">
    <property type="term" value="F:4 iron, 4 sulfur cluster binding"/>
    <property type="evidence" value="ECO:0007669"/>
    <property type="project" value="UniProtKB-UniRule"/>
</dbReference>
<dbReference type="EMBL" id="JAWQEG010000993">
    <property type="protein sequence ID" value="KAK3883406.1"/>
    <property type="molecule type" value="Genomic_DNA"/>
</dbReference>
<comment type="function">
    <text evidence="13">Adenine glycosylase active on G-A mispairs.</text>
</comment>
<protein>
    <recommendedName>
        <fullName evidence="4 13">Adenine DNA glycosylase</fullName>
        <ecNumber evidence="3 13">3.2.2.31</ecNumber>
    </recommendedName>
</protein>
<keyword evidence="7 13" id="KW-0227">DNA damage</keyword>
<dbReference type="PANTHER" id="PTHR42944:SF1">
    <property type="entry name" value="ADENINE DNA GLYCOSYLASE"/>
    <property type="match status" value="1"/>
</dbReference>
<evidence type="ECO:0000256" key="14">
    <source>
        <dbReference type="SAM" id="MobiDB-lite"/>
    </source>
</evidence>
<dbReference type="InterPro" id="IPR003265">
    <property type="entry name" value="HhH-GPD_domain"/>
</dbReference>
<sequence length="482" mass="54347">MVKPTSSPPIIGKLHTFPTHEVKQVRERLVGWYDDNKRQLPWRTIAATEPDRNIRAYGVWVSEIMLQQTQVNTVKSYFEKWMCKWPTVSDLAKATLEEVNQMWAGLGYYSRARRLHEGAIKIVQELDGEFPDDRDSLMKQLPGVGRYSGSAVASIALGHCVGVVDGNVNRVLARVKGVGADISNQSTSEHFWTLADQLVDPDRPGDFNQAMMELGATVCTPKTPNCESCPLRPHCVAFHRNSAQKRSSIATHFKQSDKKASQESTNIPDLECLPTCDFCLRKEDWDESLGVLNYPRKAQKTKSREEVCAVVIMNCENGKMFLVQRPKAGLLANLWEFPSIPLVAGDKTSRKEEERVVREDLKEKYGLTSTQTDSITYSADVVHIFSHIHQTYRVYQVSLADSKGLTWPDRYQGSQWMDKTEFLASATSTAMKKVLKAADPSEQNDKGKKKKAESRDSPLETKKQKTISQFFSASGCTNWDEV</sequence>
<dbReference type="GO" id="GO:0000701">
    <property type="term" value="F:purine-specific mismatch base pair DNA N-glycosylase activity"/>
    <property type="evidence" value="ECO:0007669"/>
    <property type="project" value="UniProtKB-EC"/>
</dbReference>
<keyword evidence="12 13" id="KW-0326">Glycosidase</keyword>
<keyword evidence="17" id="KW-1185">Reference proteome</keyword>
<proteinExistence type="inferred from homology"/>
<keyword evidence="9 13" id="KW-0408">Iron</keyword>
<dbReference type="Gene3D" id="1.10.1670.10">
    <property type="entry name" value="Helix-hairpin-Helix base-excision DNA repair enzymes (C-terminal)"/>
    <property type="match status" value="1"/>
</dbReference>
<dbReference type="SMART" id="SM00478">
    <property type="entry name" value="ENDO3c"/>
    <property type="match status" value="1"/>
</dbReference>
<keyword evidence="8" id="KW-0378">Hydrolase</keyword>
<feature type="domain" description="HhH-GPD" evidence="15">
    <location>
        <begin position="65"/>
        <end position="217"/>
    </location>
</feature>
<dbReference type="PROSITE" id="PS01155">
    <property type="entry name" value="ENDONUCLEASE_III_2"/>
    <property type="match status" value="1"/>
</dbReference>
<comment type="cofactor">
    <cofactor evidence="13">
        <name>[4Fe-4S] cluster</name>
        <dbReference type="ChEBI" id="CHEBI:49883"/>
    </cofactor>
    <text evidence="13">Binds 1 [4Fe-4S] cluster.</text>
</comment>
<dbReference type="GO" id="GO:0005634">
    <property type="term" value="C:nucleus"/>
    <property type="evidence" value="ECO:0007669"/>
    <property type="project" value="TreeGrafter"/>
</dbReference>
<dbReference type="CDD" id="cd03431">
    <property type="entry name" value="NUDIX_DNA_Glycosylase_C-MutY"/>
    <property type="match status" value="1"/>
</dbReference>
<dbReference type="GO" id="GO:0035485">
    <property type="term" value="F:adenine/guanine mispair binding"/>
    <property type="evidence" value="ECO:0007669"/>
    <property type="project" value="TreeGrafter"/>
</dbReference>
<dbReference type="Gene3D" id="3.90.79.10">
    <property type="entry name" value="Nucleoside Triphosphate Pyrophosphohydrolase"/>
    <property type="match status" value="1"/>
</dbReference>
<evidence type="ECO:0000256" key="3">
    <source>
        <dbReference type="ARBA" id="ARBA00012045"/>
    </source>
</evidence>
<dbReference type="GO" id="GO:0046872">
    <property type="term" value="F:metal ion binding"/>
    <property type="evidence" value="ECO:0007669"/>
    <property type="project" value="UniProtKB-UniRule"/>
</dbReference>
<keyword evidence="6" id="KW-0479">Metal-binding</keyword>
<comment type="caution">
    <text evidence="16">The sequence shown here is derived from an EMBL/GenBank/DDBJ whole genome shotgun (WGS) entry which is preliminary data.</text>
</comment>
<dbReference type="InterPro" id="IPR011257">
    <property type="entry name" value="DNA_glycosylase"/>
</dbReference>
<evidence type="ECO:0000256" key="11">
    <source>
        <dbReference type="ARBA" id="ARBA00023204"/>
    </source>
</evidence>
<keyword evidence="11" id="KW-0234">DNA repair</keyword>
<dbReference type="FunFam" id="1.10.340.30:FF:000002">
    <property type="entry name" value="Adenine DNA glycosylase"/>
    <property type="match status" value="1"/>
</dbReference>
<dbReference type="Pfam" id="PF14815">
    <property type="entry name" value="NUDIX_4"/>
    <property type="match status" value="1"/>
</dbReference>
<gene>
    <name evidence="16" type="ORF">Pcinc_012281</name>
</gene>
<evidence type="ECO:0000313" key="16">
    <source>
        <dbReference type="EMBL" id="KAK3883406.1"/>
    </source>
</evidence>
<dbReference type="GO" id="GO:0034039">
    <property type="term" value="F:8-oxo-7,8-dihydroguanine DNA N-glycosylase activity"/>
    <property type="evidence" value="ECO:0007669"/>
    <property type="project" value="TreeGrafter"/>
</dbReference>
<evidence type="ECO:0000256" key="9">
    <source>
        <dbReference type="ARBA" id="ARBA00023004"/>
    </source>
</evidence>
<dbReference type="InterPro" id="IPR029119">
    <property type="entry name" value="MutY_C"/>
</dbReference>
<evidence type="ECO:0000256" key="1">
    <source>
        <dbReference type="ARBA" id="ARBA00000843"/>
    </source>
</evidence>
<dbReference type="InterPro" id="IPR023170">
    <property type="entry name" value="HhH_base_excis_C"/>
</dbReference>
<dbReference type="InterPro" id="IPR004036">
    <property type="entry name" value="Endonuclease-III-like_CS2"/>
</dbReference>
<dbReference type="EC" id="3.2.2.31" evidence="3 13"/>
<evidence type="ECO:0000256" key="8">
    <source>
        <dbReference type="ARBA" id="ARBA00022801"/>
    </source>
</evidence>
<feature type="compositionally biased region" description="Basic and acidic residues" evidence="14">
    <location>
        <begin position="453"/>
        <end position="463"/>
    </location>
</feature>
<evidence type="ECO:0000259" key="15">
    <source>
        <dbReference type="SMART" id="SM00478"/>
    </source>
</evidence>
<organism evidence="16 17">
    <name type="scientific">Petrolisthes cinctipes</name>
    <name type="common">Flat porcelain crab</name>
    <dbReference type="NCBI Taxonomy" id="88211"/>
    <lineage>
        <taxon>Eukaryota</taxon>
        <taxon>Metazoa</taxon>
        <taxon>Ecdysozoa</taxon>
        <taxon>Arthropoda</taxon>
        <taxon>Crustacea</taxon>
        <taxon>Multicrustacea</taxon>
        <taxon>Malacostraca</taxon>
        <taxon>Eumalacostraca</taxon>
        <taxon>Eucarida</taxon>
        <taxon>Decapoda</taxon>
        <taxon>Pleocyemata</taxon>
        <taxon>Anomura</taxon>
        <taxon>Galatheoidea</taxon>
        <taxon>Porcellanidae</taxon>
        <taxon>Petrolisthes</taxon>
    </lineage>
</organism>
<keyword evidence="5" id="KW-0004">4Fe-4S</keyword>
<dbReference type="FunFam" id="1.10.1670.10:FF:000002">
    <property type="entry name" value="Adenine DNA glycosylase"/>
    <property type="match status" value="1"/>
</dbReference>
<dbReference type="GO" id="GO:0006284">
    <property type="term" value="P:base-excision repair"/>
    <property type="evidence" value="ECO:0007669"/>
    <property type="project" value="UniProtKB-UniRule"/>
</dbReference>
<dbReference type="AlphaFoldDB" id="A0AAE1G134"/>
<dbReference type="InterPro" id="IPR003651">
    <property type="entry name" value="Endonuclease3_FeS-loop_motif"/>
</dbReference>
<comment type="similarity">
    <text evidence="2 13">Belongs to the Nth/MutY family.</text>
</comment>
<reference evidence="16" key="1">
    <citation type="submission" date="2023-10" db="EMBL/GenBank/DDBJ databases">
        <title>Genome assemblies of two species of porcelain crab, Petrolisthes cinctipes and Petrolisthes manimaculis (Anomura: Porcellanidae).</title>
        <authorList>
            <person name="Angst P."/>
        </authorList>
    </citation>
    <scope>NUCLEOTIDE SEQUENCE</scope>
    <source>
        <strain evidence="16">PB745_01</strain>
        <tissue evidence="16">Gill</tissue>
    </source>
</reference>
<keyword evidence="10" id="KW-0411">Iron-sulfur</keyword>
<dbReference type="GO" id="GO:0032357">
    <property type="term" value="F:oxidized purine DNA binding"/>
    <property type="evidence" value="ECO:0007669"/>
    <property type="project" value="TreeGrafter"/>
</dbReference>
<name>A0AAE1G134_PETCI</name>
<evidence type="ECO:0000256" key="4">
    <source>
        <dbReference type="ARBA" id="ARBA00022023"/>
    </source>
</evidence>